<evidence type="ECO:0000256" key="2">
    <source>
        <dbReference type="ARBA" id="ARBA00022840"/>
    </source>
</evidence>
<evidence type="ECO:0000313" key="5">
    <source>
        <dbReference type="EMBL" id="PPR87371.1"/>
    </source>
</evidence>
<dbReference type="SUPFAM" id="SSF56112">
    <property type="entry name" value="Protein kinase-like (PK-like)"/>
    <property type="match status" value="1"/>
</dbReference>
<keyword evidence="4" id="KW-0175">Coiled coil</keyword>
<sequence length="71" mass="7855">MEFGYEQLVKATQSFCPSRLIGKGSHGAVYQGVLQDNRVVAVKRSSINGVEAQRDNLKKLENEISLSRSES</sequence>
<organism evidence="5 6">
    <name type="scientific">Gossypium barbadense</name>
    <name type="common">Sea Island cotton</name>
    <name type="synonym">Hibiscus barbadensis</name>
    <dbReference type="NCBI Taxonomy" id="3634"/>
    <lineage>
        <taxon>Eukaryota</taxon>
        <taxon>Viridiplantae</taxon>
        <taxon>Streptophyta</taxon>
        <taxon>Embryophyta</taxon>
        <taxon>Tracheophyta</taxon>
        <taxon>Spermatophyta</taxon>
        <taxon>Magnoliopsida</taxon>
        <taxon>eudicotyledons</taxon>
        <taxon>Gunneridae</taxon>
        <taxon>Pentapetalae</taxon>
        <taxon>rosids</taxon>
        <taxon>malvids</taxon>
        <taxon>Malvales</taxon>
        <taxon>Malvaceae</taxon>
        <taxon>Malvoideae</taxon>
        <taxon>Gossypium</taxon>
    </lineage>
</organism>
<keyword evidence="2 3" id="KW-0067">ATP-binding</keyword>
<dbReference type="GO" id="GO:0016301">
    <property type="term" value="F:kinase activity"/>
    <property type="evidence" value="ECO:0007669"/>
    <property type="project" value="TreeGrafter"/>
</dbReference>
<name>A0A2P5W8I4_GOSBA</name>
<evidence type="ECO:0000256" key="4">
    <source>
        <dbReference type="SAM" id="Coils"/>
    </source>
</evidence>
<keyword evidence="1 3" id="KW-0547">Nucleotide-binding</keyword>
<evidence type="ECO:0000256" key="1">
    <source>
        <dbReference type="ARBA" id="ARBA00022741"/>
    </source>
</evidence>
<dbReference type="Proteomes" id="UP000239757">
    <property type="component" value="Unassembled WGS sequence"/>
</dbReference>
<gene>
    <name evidence="5" type="ORF">GOBAR_AA33325</name>
</gene>
<dbReference type="PANTHER" id="PTHR46008">
    <property type="entry name" value="LEAF RUST 10 DISEASE-RESISTANCE LOCUS RECEPTOR-LIKE PROTEIN KINASE-LIKE 1.4"/>
    <property type="match status" value="1"/>
</dbReference>
<dbReference type="EMBL" id="KZ668605">
    <property type="protein sequence ID" value="PPR87371.1"/>
    <property type="molecule type" value="Genomic_DNA"/>
</dbReference>
<feature type="binding site" evidence="3">
    <location>
        <position position="43"/>
    </location>
    <ligand>
        <name>ATP</name>
        <dbReference type="ChEBI" id="CHEBI:30616"/>
    </ligand>
</feature>
<feature type="coiled-coil region" evidence="4">
    <location>
        <begin position="43"/>
        <end position="70"/>
    </location>
</feature>
<reference evidence="5 6" key="1">
    <citation type="submission" date="2015-01" db="EMBL/GenBank/DDBJ databases">
        <title>Genome of allotetraploid Gossypium barbadense reveals genomic plasticity and fiber elongation in cotton evolution.</title>
        <authorList>
            <person name="Chen X."/>
            <person name="Liu X."/>
            <person name="Zhao B."/>
            <person name="Zheng H."/>
            <person name="Hu Y."/>
            <person name="Lu G."/>
            <person name="Yang C."/>
            <person name="Chen J."/>
            <person name="Shan C."/>
            <person name="Zhang L."/>
            <person name="Zhou Y."/>
            <person name="Wang L."/>
            <person name="Guo W."/>
            <person name="Bai Y."/>
            <person name="Ruan J."/>
            <person name="Shangguan X."/>
            <person name="Mao Y."/>
            <person name="Jiang J."/>
            <person name="Zhu Y."/>
            <person name="Lei J."/>
            <person name="Kang H."/>
            <person name="Chen S."/>
            <person name="He X."/>
            <person name="Wang R."/>
            <person name="Wang Y."/>
            <person name="Chen J."/>
            <person name="Wang L."/>
            <person name="Yu S."/>
            <person name="Wang B."/>
            <person name="Wei J."/>
            <person name="Song S."/>
            <person name="Lu X."/>
            <person name="Gao Z."/>
            <person name="Gu W."/>
            <person name="Deng X."/>
            <person name="Ma D."/>
            <person name="Wang S."/>
            <person name="Liang W."/>
            <person name="Fang L."/>
            <person name="Cai C."/>
            <person name="Zhu X."/>
            <person name="Zhou B."/>
            <person name="Zhang Y."/>
            <person name="Chen Z."/>
            <person name="Xu S."/>
            <person name="Zhu R."/>
            <person name="Wang S."/>
            <person name="Zhang T."/>
            <person name="Zhao G."/>
        </authorList>
    </citation>
    <scope>NUCLEOTIDE SEQUENCE [LARGE SCALE GENOMIC DNA]</scope>
    <source>
        <strain evidence="6">cv. Xinhai21</strain>
        <tissue evidence="5">Leaf</tissue>
    </source>
</reference>
<dbReference type="OrthoDB" id="676979at2759"/>
<proteinExistence type="predicted"/>
<dbReference type="PROSITE" id="PS00107">
    <property type="entry name" value="PROTEIN_KINASE_ATP"/>
    <property type="match status" value="1"/>
</dbReference>
<dbReference type="PANTHER" id="PTHR46008:SF48">
    <property type="entry name" value="PROTEIN KINASE DOMAIN-CONTAINING PROTEIN"/>
    <property type="match status" value="1"/>
</dbReference>
<dbReference type="InterPro" id="IPR017441">
    <property type="entry name" value="Protein_kinase_ATP_BS"/>
</dbReference>
<dbReference type="GO" id="GO:0005524">
    <property type="term" value="F:ATP binding"/>
    <property type="evidence" value="ECO:0007669"/>
    <property type="project" value="UniProtKB-UniRule"/>
</dbReference>
<evidence type="ECO:0008006" key="7">
    <source>
        <dbReference type="Google" id="ProtNLM"/>
    </source>
</evidence>
<dbReference type="Gene3D" id="3.30.200.20">
    <property type="entry name" value="Phosphorylase Kinase, domain 1"/>
    <property type="match status" value="1"/>
</dbReference>
<accession>A0A2P5W8I4</accession>
<evidence type="ECO:0000256" key="3">
    <source>
        <dbReference type="PROSITE-ProRule" id="PRU10141"/>
    </source>
</evidence>
<protein>
    <recommendedName>
        <fullName evidence="7">Protein kinase domain-containing protein</fullName>
    </recommendedName>
</protein>
<dbReference type="AlphaFoldDB" id="A0A2P5W8I4"/>
<dbReference type="InterPro" id="IPR011009">
    <property type="entry name" value="Kinase-like_dom_sf"/>
</dbReference>
<evidence type="ECO:0000313" key="6">
    <source>
        <dbReference type="Proteomes" id="UP000239757"/>
    </source>
</evidence>